<dbReference type="InterPro" id="IPR003593">
    <property type="entry name" value="AAA+_ATPase"/>
</dbReference>
<keyword evidence="2" id="KW-0547">Nucleotide-binding</keyword>
<dbReference type="GO" id="GO:0004176">
    <property type="term" value="F:ATP-dependent peptidase activity"/>
    <property type="evidence" value="ECO:0007669"/>
    <property type="project" value="UniProtKB-UniRule"/>
</dbReference>
<accession>A0A8H5C9V9</accession>
<keyword evidence="5" id="KW-0067">ATP-binding</keyword>
<evidence type="ECO:0000256" key="4">
    <source>
        <dbReference type="ARBA" id="ARBA00022825"/>
    </source>
</evidence>
<reference evidence="11 12" key="1">
    <citation type="journal article" date="2020" name="ISME J.">
        <title>Uncovering the hidden diversity of litter-decomposition mechanisms in mushroom-forming fungi.</title>
        <authorList>
            <person name="Floudas D."/>
            <person name="Bentzer J."/>
            <person name="Ahren D."/>
            <person name="Johansson T."/>
            <person name="Persson P."/>
            <person name="Tunlid A."/>
        </authorList>
    </citation>
    <scope>NUCLEOTIDE SEQUENCE [LARGE SCALE GENOMIC DNA]</scope>
    <source>
        <strain evidence="11 12">CBS 291.85</strain>
    </source>
</reference>
<name>A0A8H5C9V9_9AGAR</name>
<dbReference type="InterPro" id="IPR027417">
    <property type="entry name" value="P-loop_NTPase"/>
</dbReference>
<evidence type="ECO:0000256" key="1">
    <source>
        <dbReference type="ARBA" id="ARBA00022670"/>
    </source>
</evidence>
<feature type="active site" evidence="8">
    <location>
        <position position="1188"/>
    </location>
</feature>
<evidence type="ECO:0000256" key="3">
    <source>
        <dbReference type="ARBA" id="ARBA00022801"/>
    </source>
</evidence>
<dbReference type="GO" id="GO:0030163">
    <property type="term" value="P:protein catabolic process"/>
    <property type="evidence" value="ECO:0007669"/>
    <property type="project" value="InterPro"/>
</dbReference>
<feature type="compositionally biased region" description="Basic and acidic residues" evidence="9">
    <location>
        <begin position="696"/>
        <end position="721"/>
    </location>
</feature>
<dbReference type="PROSITE" id="PS51786">
    <property type="entry name" value="LON_PROTEOLYTIC"/>
    <property type="match status" value="1"/>
</dbReference>
<dbReference type="SUPFAM" id="SSF54211">
    <property type="entry name" value="Ribosomal protein S5 domain 2-like"/>
    <property type="match status" value="1"/>
</dbReference>
<evidence type="ECO:0000259" key="10">
    <source>
        <dbReference type="PROSITE" id="PS51786"/>
    </source>
</evidence>
<dbReference type="Proteomes" id="UP000559256">
    <property type="component" value="Unassembled WGS sequence"/>
</dbReference>
<dbReference type="InterPro" id="IPR054594">
    <property type="entry name" value="Lon_lid"/>
</dbReference>
<comment type="caution">
    <text evidence="11">The sequence shown here is derived from an EMBL/GenBank/DDBJ whole genome shotgun (WGS) entry which is preliminary data.</text>
</comment>
<sequence>MLASSHQPQTSILSTSNAPMPRRRIRCKSCRQVLATREDMLDHGQLGPATIPDAGSPAANVSEEASDPAEQGEGSTASKELPGLGSSTSSTTPTSFIHQAVSIGGSTGASSHSAPIGTVSPISSSMTAPILLNPRCSGYFVEPLTWMDHFLESGEVSGKIICPNKKCGAKLGNYDWAGVGCGCPLSRTRNLSFFPSPFMSRPTELPVLPLPYPFILLPASRVTISLPSDIGEAILGLIERSDTLPIVAAVPATSSSNDPAFAQFGTAARVLRLVQPPPASKRSSISAGDKPNTYLVSLHGLTRICLEGSYEQDLQAAKSQGAPSGKSGLLIQPISYPSTSQLADNDNTATSDTGEVMTVQSQSKDAIVKFKVAALKVLQHLAQNAHQQSRKDAYYKIAGMLEDLKEGTADEVDGRDGNKENLERAAWMADVLVGSVLANNAKAPSNEAENEDWTDKLALLTTAYPLPRLELATMILNKLHTKLEVTSRIANAVDESLSKQQKEFFLRQQMRAIEKELRDLQARSGSSADVPGVNSSRDRSGSFDNGDKNDQNSDLDFDPSESEDVELMDIRKKLEMMEPGSEERKAGVREWRRLKRLMGGSGAGGGGGGGAMSVEGGVLRGWLEWHTSLPWPTVPTEEEQTQTTATKTSTSSFLAAARAQLDQDHYGLDKVKKRLTEYLAVVRLKELQEAAELAENESRRLSSSEKAERSVAEARPEDLQLVRRQPQSKAVVQTDDGDVSKKVRRKRGVKGPILLFVGPPGTGKTSLGQSIARALDRPFQRISLGGVRDEAEIRGHRRTYVASGPGLIVQALRKAGRPDFVCLLDEIDKLGGNNFHGDPGAALLEVLDPEQNCAFNDHYINVPIDLSQVLFICTANSLETISEPLLDRMETVVLPGYTYDEKQHIANRFLLPKQLKANGMTDDHVKLTDEALKTIAMKYTREAGVRTLERSIGSVVRYKAVEWAEVLDDITAAGLNVSDVLKDASSLSNNSSGQSQAVVKYDSKQAQKTRYKVLVEAHELEQILGFARGEDGEDTLSERNRGSRRGVVYGLVVMGQGEGGILPVESIVVPVGGKGGSGEGGRLRLTGSLGDVIKESGELALSWVKTHAYDLGLTTSRYQDPLKGPNPIDIHLHLPAGAQKKDGPSAGVTMTCALVSLLTGACVPADVAMTGEITLRGRVTPVGGIKEKVLGAHRAQIRKVILPYANRKDVEQDVAMEVRRDMEFVFVRTLEETLDAAFGKNTIGFRRDVSVLESRM</sequence>
<dbReference type="FunFam" id="3.40.50.300:FF:000021">
    <property type="entry name" value="Lon protease homolog"/>
    <property type="match status" value="1"/>
</dbReference>
<dbReference type="Pfam" id="PF00004">
    <property type="entry name" value="AAA"/>
    <property type="match status" value="1"/>
</dbReference>
<feature type="region of interest" description="Disordered" evidence="9">
    <location>
        <begin position="693"/>
        <end position="741"/>
    </location>
</feature>
<feature type="region of interest" description="Disordered" evidence="9">
    <location>
        <begin position="1"/>
        <end position="24"/>
    </location>
</feature>
<dbReference type="PANTHER" id="PTHR10046">
    <property type="entry name" value="ATP DEPENDENT LON PROTEASE FAMILY MEMBER"/>
    <property type="match status" value="1"/>
</dbReference>
<comment type="similarity">
    <text evidence="8">Belongs to the peptidase S16 family.</text>
</comment>
<keyword evidence="1 8" id="KW-0645">Protease</keyword>
<dbReference type="PROSITE" id="PS01046">
    <property type="entry name" value="LON_SER"/>
    <property type="match status" value="1"/>
</dbReference>
<dbReference type="Gene3D" id="3.40.50.300">
    <property type="entry name" value="P-loop containing nucleotide triphosphate hydrolases"/>
    <property type="match status" value="1"/>
</dbReference>
<dbReference type="AlphaFoldDB" id="A0A8H5C9V9"/>
<dbReference type="SMART" id="SM00382">
    <property type="entry name" value="AAA"/>
    <property type="match status" value="1"/>
</dbReference>
<gene>
    <name evidence="11" type="ORF">D9758_015690</name>
</gene>
<dbReference type="EC" id="3.4.21.53" evidence="7"/>
<comment type="catalytic activity">
    <reaction evidence="6">
        <text>Hydrolysis of proteins in presence of ATP.</text>
        <dbReference type="EC" id="3.4.21.53"/>
    </reaction>
</comment>
<feature type="domain" description="Lon proteolytic" evidence="10">
    <location>
        <begin position="1042"/>
        <end position="1240"/>
    </location>
</feature>
<dbReference type="Gene3D" id="1.10.8.60">
    <property type="match status" value="1"/>
</dbReference>
<evidence type="ECO:0000256" key="5">
    <source>
        <dbReference type="ARBA" id="ARBA00022840"/>
    </source>
</evidence>
<evidence type="ECO:0000256" key="8">
    <source>
        <dbReference type="PROSITE-ProRule" id="PRU01122"/>
    </source>
</evidence>
<dbReference type="Gene3D" id="3.30.230.10">
    <property type="match status" value="1"/>
</dbReference>
<protein>
    <recommendedName>
        <fullName evidence="7">endopeptidase La</fullName>
        <ecNumber evidence="7">3.4.21.53</ecNumber>
    </recommendedName>
</protein>
<feature type="region of interest" description="Disordered" evidence="9">
    <location>
        <begin position="519"/>
        <end position="563"/>
    </location>
</feature>
<dbReference type="InterPro" id="IPR027065">
    <property type="entry name" value="Lon_Prtase"/>
</dbReference>
<dbReference type="Gene3D" id="1.20.58.1480">
    <property type="match status" value="1"/>
</dbReference>
<dbReference type="InterPro" id="IPR003959">
    <property type="entry name" value="ATPase_AAA_core"/>
</dbReference>
<organism evidence="11 12">
    <name type="scientific">Tetrapyrgos nigripes</name>
    <dbReference type="NCBI Taxonomy" id="182062"/>
    <lineage>
        <taxon>Eukaryota</taxon>
        <taxon>Fungi</taxon>
        <taxon>Dikarya</taxon>
        <taxon>Basidiomycota</taxon>
        <taxon>Agaricomycotina</taxon>
        <taxon>Agaricomycetes</taxon>
        <taxon>Agaricomycetidae</taxon>
        <taxon>Agaricales</taxon>
        <taxon>Marasmiineae</taxon>
        <taxon>Marasmiaceae</taxon>
        <taxon>Tetrapyrgos</taxon>
    </lineage>
</organism>
<dbReference type="InterPro" id="IPR020568">
    <property type="entry name" value="Ribosomal_Su5_D2-typ_SF"/>
</dbReference>
<evidence type="ECO:0000313" key="12">
    <source>
        <dbReference type="Proteomes" id="UP000559256"/>
    </source>
</evidence>
<feature type="compositionally biased region" description="Basic and acidic residues" evidence="9">
    <location>
        <begin position="536"/>
        <end position="551"/>
    </location>
</feature>
<evidence type="ECO:0000256" key="7">
    <source>
        <dbReference type="ARBA" id="ARBA00066743"/>
    </source>
</evidence>
<dbReference type="InterPro" id="IPR008268">
    <property type="entry name" value="Peptidase_S16_AS"/>
</dbReference>
<dbReference type="GO" id="GO:0006508">
    <property type="term" value="P:proteolysis"/>
    <property type="evidence" value="ECO:0007669"/>
    <property type="project" value="UniProtKB-KW"/>
</dbReference>
<evidence type="ECO:0000256" key="2">
    <source>
        <dbReference type="ARBA" id="ARBA00022741"/>
    </source>
</evidence>
<dbReference type="InterPro" id="IPR014721">
    <property type="entry name" value="Ribsml_uS5_D2-typ_fold_subgr"/>
</dbReference>
<dbReference type="GO" id="GO:0016887">
    <property type="term" value="F:ATP hydrolysis activity"/>
    <property type="evidence" value="ECO:0007669"/>
    <property type="project" value="InterPro"/>
</dbReference>
<evidence type="ECO:0000256" key="9">
    <source>
        <dbReference type="SAM" id="MobiDB-lite"/>
    </source>
</evidence>
<keyword evidence="3 8" id="KW-0378">Hydrolase</keyword>
<feature type="compositionally biased region" description="Acidic residues" evidence="9">
    <location>
        <begin position="553"/>
        <end position="563"/>
    </location>
</feature>
<keyword evidence="12" id="KW-1185">Reference proteome</keyword>
<proteinExistence type="inferred from homology"/>
<feature type="active site" evidence="8">
    <location>
        <position position="1145"/>
    </location>
</feature>
<dbReference type="Pfam" id="PF22667">
    <property type="entry name" value="Lon_lid"/>
    <property type="match status" value="1"/>
</dbReference>
<dbReference type="OrthoDB" id="2411602at2759"/>
<feature type="compositionally biased region" description="Polar residues" evidence="9">
    <location>
        <begin position="1"/>
        <end position="18"/>
    </location>
</feature>
<feature type="compositionally biased region" description="Low complexity" evidence="9">
    <location>
        <begin position="81"/>
        <end position="92"/>
    </location>
</feature>
<dbReference type="GO" id="GO:0005524">
    <property type="term" value="F:ATP binding"/>
    <property type="evidence" value="ECO:0007669"/>
    <property type="project" value="UniProtKB-KW"/>
</dbReference>
<dbReference type="CDD" id="cd19500">
    <property type="entry name" value="RecA-like_Lon"/>
    <property type="match status" value="1"/>
</dbReference>
<evidence type="ECO:0000256" key="6">
    <source>
        <dbReference type="ARBA" id="ARBA00050665"/>
    </source>
</evidence>
<dbReference type="SUPFAM" id="SSF52540">
    <property type="entry name" value="P-loop containing nucleoside triphosphate hydrolases"/>
    <property type="match status" value="1"/>
</dbReference>
<keyword evidence="4 8" id="KW-0720">Serine protease</keyword>
<feature type="region of interest" description="Disordered" evidence="9">
    <location>
        <begin position="41"/>
        <end position="92"/>
    </location>
</feature>
<dbReference type="EMBL" id="JAACJM010000225">
    <property type="protein sequence ID" value="KAF5336667.1"/>
    <property type="molecule type" value="Genomic_DNA"/>
</dbReference>
<dbReference type="PRINTS" id="PR00830">
    <property type="entry name" value="ENDOLAPTASE"/>
</dbReference>
<dbReference type="GO" id="GO:0004252">
    <property type="term" value="F:serine-type endopeptidase activity"/>
    <property type="evidence" value="ECO:0007669"/>
    <property type="project" value="UniProtKB-UniRule"/>
</dbReference>
<dbReference type="InterPro" id="IPR008269">
    <property type="entry name" value="Lon_proteolytic"/>
</dbReference>
<dbReference type="Pfam" id="PF05362">
    <property type="entry name" value="Lon_C"/>
    <property type="match status" value="1"/>
</dbReference>
<evidence type="ECO:0000313" key="11">
    <source>
        <dbReference type="EMBL" id="KAF5336667.1"/>
    </source>
</evidence>